<feature type="compositionally biased region" description="Polar residues" evidence="13">
    <location>
        <begin position="577"/>
        <end position="591"/>
    </location>
</feature>
<feature type="domain" description="Peptidase C54 catalytic" evidence="14">
    <location>
        <begin position="268"/>
        <end position="588"/>
    </location>
</feature>
<evidence type="ECO:0000256" key="7">
    <source>
        <dbReference type="ARBA" id="ARBA00022801"/>
    </source>
</evidence>
<feature type="region of interest" description="Disordered" evidence="13">
    <location>
        <begin position="1"/>
        <end position="99"/>
    </location>
</feature>
<keyword evidence="6" id="KW-0645">Protease</keyword>
<feature type="region of interest" description="Disordered" evidence="13">
    <location>
        <begin position="176"/>
        <end position="245"/>
    </location>
</feature>
<feature type="compositionally biased region" description="Basic and acidic residues" evidence="13">
    <location>
        <begin position="1042"/>
        <end position="1059"/>
    </location>
</feature>
<feature type="compositionally biased region" description="Basic residues" evidence="13">
    <location>
        <begin position="979"/>
        <end position="995"/>
    </location>
</feature>
<evidence type="ECO:0000256" key="8">
    <source>
        <dbReference type="ARBA" id="ARBA00022807"/>
    </source>
</evidence>
<gene>
    <name evidence="15" type="ORF">M378DRAFT_179245</name>
</gene>
<keyword evidence="9" id="KW-0653">Protein transport</keyword>
<dbReference type="InterPro" id="IPR046792">
    <property type="entry name" value="Peptidase_C54_cat"/>
</dbReference>
<organism evidence="15 16">
    <name type="scientific">Amanita muscaria (strain Koide BX008)</name>
    <dbReference type="NCBI Taxonomy" id="946122"/>
    <lineage>
        <taxon>Eukaryota</taxon>
        <taxon>Fungi</taxon>
        <taxon>Dikarya</taxon>
        <taxon>Basidiomycota</taxon>
        <taxon>Agaricomycotina</taxon>
        <taxon>Agaricomycetes</taxon>
        <taxon>Agaricomycetidae</taxon>
        <taxon>Agaricales</taxon>
        <taxon>Pluteineae</taxon>
        <taxon>Amanitaceae</taxon>
        <taxon>Amanita</taxon>
    </lineage>
</organism>
<dbReference type="InterPro" id="IPR038765">
    <property type="entry name" value="Papain-like_cys_pep_sf"/>
</dbReference>
<keyword evidence="8" id="KW-0788">Thiol protease</keyword>
<dbReference type="GO" id="GO:0019786">
    <property type="term" value="F:protein-phosphatidylethanolamide deconjugating activity"/>
    <property type="evidence" value="ECO:0007669"/>
    <property type="project" value="InterPro"/>
</dbReference>
<feature type="compositionally biased region" description="Basic and acidic residues" evidence="13">
    <location>
        <begin position="1078"/>
        <end position="1088"/>
    </location>
</feature>
<keyword evidence="4" id="KW-0813">Transport</keyword>
<evidence type="ECO:0000256" key="9">
    <source>
        <dbReference type="ARBA" id="ARBA00022927"/>
    </source>
</evidence>
<evidence type="ECO:0000256" key="10">
    <source>
        <dbReference type="ARBA" id="ARBA00023006"/>
    </source>
</evidence>
<evidence type="ECO:0000256" key="12">
    <source>
        <dbReference type="ARBA" id="ARBA00030240"/>
    </source>
</evidence>
<reference evidence="15 16" key="1">
    <citation type="submission" date="2014-04" db="EMBL/GenBank/DDBJ databases">
        <title>Evolutionary Origins and Diversification of the Mycorrhizal Mutualists.</title>
        <authorList>
            <consortium name="DOE Joint Genome Institute"/>
            <consortium name="Mycorrhizal Genomics Consortium"/>
            <person name="Kohler A."/>
            <person name="Kuo A."/>
            <person name="Nagy L.G."/>
            <person name="Floudas D."/>
            <person name="Copeland A."/>
            <person name="Barry K.W."/>
            <person name="Cichocki N."/>
            <person name="Veneault-Fourrey C."/>
            <person name="LaButti K."/>
            <person name="Lindquist E.A."/>
            <person name="Lipzen A."/>
            <person name="Lundell T."/>
            <person name="Morin E."/>
            <person name="Murat C."/>
            <person name="Riley R."/>
            <person name="Ohm R."/>
            <person name="Sun H."/>
            <person name="Tunlid A."/>
            <person name="Henrissat B."/>
            <person name="Grigoriev I.V."/>
            <person name="Hibbett D.S."/>
            <person name="Martin F."/>
        </authorList>
    </citation>
    <scope>NUCLEOTIDE SEQUENCE [LARGE SCALE GENOMIC DNA]</scope>
    <source>
        <strain evidence="15 16">Koide BX008</strain>
    </source>
</reference>
<dbReference type="Proteomes" id="UP000054549">
    <property type="component" value="Unassembled WGS sequence"/>
</dbReference>
<dbReference type="HOGENOM" id="CLU_005225_0_0_1"/>
<comment type="catalytic activity">
    <reaction evidence="11">
        <text>[protein]-C-terminal L-amino acid-glycyl-phosphatidylethanolamide + H2O = [protein]-C-terminal L-amino acid-glycine + a 1,2-diacyl-sn-glycero-3-phosphoethanolamine</text>
        <dbReference type="Rhea" id="RHEA:67548"/>
        <dbReference type="Rhea" id="RHEA-COMP:17323"/>
        <dbReference type="Rhea" id="RHEA-COMP:17324"/>
        <dbReference type="ChEBI" id="CHEBI:15377"/>
        <dbReference type="ChEBI" id="CHEBI:64612"/>
        <dbReference type="ChEBI" id="CHEBI:172940"/>
        <dbReference type="ChEBI" id="CHEBI:172941"/>
    </reaction>
    <physiologicalReaction direction="left-to-right" evidence="11">
        <dbReference type="Rhea" id="RHEA:67549"/>
    </physiologicalReaction>
</comment>
<dbReference type="GO" id="GO:0016485">
    <property type="term" value="P:protein processing"/>
    <property type="evidence" value="ECO:0007669"/>
    <property type="project" value="TreeGrafter"/>
</dbReference>
<evidence type="ECO:0000256" key="11">
    <source>
        <dbReference type="ARBA" id="ARBA00029362"/>
    </source>
</evidence>
<dbReference type="GO" id="GO:0000423">
    <property type="term" value="P:mitophagy"/>
    <property type="evidence" value="ECO:0007669"/>
    <property type="project" value="TreeGrafter"/>
</dbReference>
<feature type="compositionally biased region" description="Polar residues" evidence="13">
    <location>
        <begin position="699"/>
        <end position="713"/>
    </location>
</feature>
<feature type="compositionally biased region" description="Pro residues" evidence="13">
    <location>
        <begin position="182"/>
        <end position="201"/>
    </location>
</feature>
<feature type="compositionally biased region" description="Low complexity" evidence="13">
    <location>
        <begin position="1000"/>
        <end position="1020"/>
    </location>
</feature>
<evidence type="ECO:0000256" key="13">
    <source>
        <dbReference type="SAM" id="MobiDB-lite"/>
    </source>
</evidence>
<feature type="compositionally biased region" description="Acidic residues" evidence="13">
    <location>
        <begin position="821"/>
        <end position="845"/>
    </location>
</feature>
<feature type="compositionally biased region" description="Basic and acidic residues" evidence="13">
    <location>
        <begin position="687"/>
        <end position="697"/>
    </location>
</feature>
<evidence type="ECO:0000256" key="3">
    <source>
        <dbReference type="ARBA" id="ARBA00010958"/>
    </source>
</evidence>
<feature type="compositionally biased region" description="Low complexity" evidence="13">
    <location>
        <begin position="83"/>
        <end position="99"/>
    </location>
</feature>
<dbReference type="InParanoid" id="A0A0C2T9P7"/>
<dbReference type="SUPFAM" id="SSF54001">
    <property type="entry name" value="Cysteine proteinases"/>
    <property type="match status" value="2"/>
</dbReference>
<evidence type="ECO:0000313" key="15">
    <source>
        <dbReference type="EMBL" id="KIL63399.1"/>
    </source>
</evidence>
<comment type="subcellular location">
    <subcellularLocation>
        <location evidence="2">Cytoplasm</location>
    </subcellularLocation>
    <subcellularLocation>
        <location evidence="1">Preautophagosomal structure</location>
    </subcellularLocation>
</comment>
<dbReference type="PANTHER" id="PTHR22624:SF49">
    <property type="entry name" value="CYSTEINE PROTEASE"/>
    <property type="match status" value="1"/>
</dbReference>
<evidence type="ECO:0000256" key="6">
    <source>
        <dbReference type="ARBA" id="ARBA00022670"/>
    </source>
</evidence>
<dbReference type="GO" id="GO:0035973">
    <property type="term" value="P:aggrephagy"/>
    <property type="evidence" value="ECO:0007669"/>
    <property type="project" value="TreeGrafter"/>
</dbReference>
<feature type="compositionally biased region" description="Acidic residues" evidence="13">
    <location>
        <begin position="1068"/>
        <end position="1077"/>
    </location>
</feature>
<dbReference type="GO" id="GO:0000407">
    <property type="term" value="C:phagophore assembly site"/>
    <property type="evidence" value="ECO:0007669"/>
    <property type="project" value="UniProtKB-SubCell"/>
</dbReference>
<feature type="compositionally biased region" description="Low complexity" evidence="13">
    <location>
        <begin position="231"/>
        <end position="245"/>
    </location>
</feature>
<dbReference type="GO" id="GO:0015031">
    <property type="term" value="P:protein transport"/>
    <property type="evidence" value="ECO:0007669"/>
    <property type="project" value="UniProtKB-KW"/>
</dbReference>
<sequence length="1136" mass="121730">MSSKSSKHPPSPSSSKLSKIFQRPSTRDRAKSASDQPTSNLAPPIINEPPEQDIPPAMPRPARPSSPRTRTRSERPITTASELMLSRSLHSSPSASKLSDLPTRISGWFNHTFSSSTNDLSLPNLLSQPHSTGSPSSPRVKLPSSFLTAIPSKAVRYIFDTDATADKCSDPIWLLGIQHPGYEPPPQPPREPIPPPQPQPQPSSSAPATISPTSASAKQNPNQGNSGSPRSIQSATLSLSESSSNSSLADIPEYIQPLGSNKSGWPPAFYADFTSRVWLTYRSSFPPIKDGRLADLGCGSSSVSVAASAEACSDTASVQGIEASPSVSKRTWPWSSTAEKGWTSDTGWGCMLRTGQSLLANALIHFHLGRDWRRPPYPIYTVDYATYVQIMTWFFDSPAPEAPFSVHRMALAGKELGKDVGQWFGPSTAAGAIKTLVLGFPECGLGVAVATDSALYQSDVYTASHGGPAHARSPRKIVKTTWGDRPVLLLLGVRLGIDRVNPIYYDTIKQLYTFPQSVGIAGGRPSSSYYFVGAQANNLFYLDPHTARHTIPLRLPPSLSPPESTGSTDSDREQTSVKRSSSKLGRSPSQQRQHRQKSSTHSNHARIPTSPSSIRTSSSTFSYHAPMSPSPLQQQYSTSSTNSTTSTDASYLSSSPGTGGGGGAHLSSSPRHKQSKSPPVSHARFHSQIESRRRWSEVEQGSSIGHASASETNAGGGGSSIASSLIGGLDPLQQHYAMAYSFAELKTFHCDQVRKMPMSGLDPSMLIGFLCRDEADWIDLRKRVGELPKTIFSIQDEPPKWPDEFDDDMGVLESVSSEAGGDGDSEGLEEGEERGRAEEEDDEGDDVVKVEVEGDAGSDEFFDTRSRSSAEGSPPDKGVVVIGSGGVRTSTRSSTEEDPVDPVTPGPGSFSLPGEKPLGIDDDDDDWVDSSLVIQGQGTGLAQSPVLVERPSGVPFSTTGTRPGDETRNGGPPAPERMKKSKSGKSGKSSKKKKPAGNISAPPMASSSSRSQSSSYRSPSTKGKSKSLHRRGDLPSEADDERQERGGRHREQQEHEQQEHYLFPGAGTDDDEFLDGPEDVRTPMDPRSRNNTATATGGRARGEDAQMSGRRMNNVRARDGGRTQSGGVKGVLTAEG</sequence>
<feature type="compositionally biased region" description="Low complexity" evidence="13">
    <location>
        <begin position="202"/>
        <end position="217"/>
    </location>
</feature>
<evidence type="ECO:0000259" key="14">
    <source>
        <dbReference type="Pfam" id="PF03416"/>
    </source>
</evidence>
<dbReference type="EMBL" id="KN818259">
    <property type="protein sequence ID" value="KIL63399.1"/>
    <property type="molecule type" value="Genomic_DNA"/>
</dbReference>
<feature type="compositionally biased region" description="Polar residues" evidence="13">
    <location>
        <begin position="932"/>
        <end position="942"/>
    </location>
</feature>
<dbReference type="PANTHER" id="PTHR22624">
    <property type="entry name" value="CYSTEINE PROTEASE ATG4"/>
    <property type="match status" value="1"/>
</dbReference>
<evidence type="ECO:0000256" key="1">
    <source>
        <dbReference type="ARBA" id="ARBA00004329"/>
    </source>
</evidence>
<feature type="region of interest" description="Disordered" evidence="13">
    <location>
        <begin position="814"/>
        <end position="1136"/>
    </location>
</feature>
<keyword evidence="7" id="KW-0378">Hydrolase</keyword>
<feature type="compositionally biased region" description="Low complexity" evidence="13">
    <location>
        <begin position="637"/>
        <end position="647"/>
    </location>
</feature>
<feature type="compositionally biased region" description="Pro residues" evidence="13">
    <location>
        <begin position="52"/>
        <end position="64"/>
    </location>
</feature>
<keyword evidence="10" id="KW-0072">Autophagy</keyword>
<dbReference type="GO" id="GO:0000045">
    <property type="term" value="P:autophagosome assembly"/>
    <property type="evidence" value="ECO:0007669"/>
    <property type="project" value="TreeGrafter"/>
</dbReference>
<feature type="region of interest" description="Disordered" evidence="13">
    <location>
        <begin position="124"/>
        <end position="143"/>
    </location>
</feature>
<keyword evidence="5" id="KW-0963">Cytoplasm</keyword>
<dbReference type="AlphaFoldDB" id="A0A0C2T9P7"/>
<dbReference type="GO" id="GO:0004197">
    <property type="term" value="F:cysteine-type endopeptidase activity"/>
    <property type="evidence" value="ECO:0007669"/>
    <property type="project" value="TreeGrafter"/>
</dbReference>
<proteinExistence type="inferred from homology"/>
<dbReference type="Pfam" id="PF03416">
    <property type="entry name" value="Peptidase_C54"/>
    <property type="match status" value="2"/>
</dbReference>
<dbReference type="InterPro" id="IPR005078">
    <property type="entry name" value="Peptidase_C54"/>
</dbReference>
<evidence type="ECO:0000313" key="16">
    <source>
        <dbReference type="Proteomes" id="UP000054549"/>
    </source>
</evidence>
<feature type="compositionally biased region" description="Polar residues" evidence="13">
    <location>
        <begin position="124"/>
        <end position="137"/>
    </location>
</feature>
<dbReference type="STRING" id="946122.A0A0C2T9P7"/>
<comment type="similarity">
    <text evidence="3">Belongs to the peptidase C54 family.</text>
</comment>
<protein>
    <recommendedName>
        <fullName evidence="12">Autophagy-related protein 4</fullName>
    </recommendedName>
</protein>
<feature type="region of interest" description="Disordered" evidence="13">
    <location>
        <begin position="552"/>
        <end position="719"/>
    </location>
</feature>
<dbReference type="GO" id="GO:0034727">
    <property type="term" value="P:piecemeal microautophagy of the nucleus"/>
    <property type="evidence" value="ECO:0007669"/>
    <property type="project" value="TreeGrafter"/>
</dbReference>
<feature type="compositionally biased region" description="Polar residues" evidence="13">
    <location>
        <begin position="218"/>
        <end position="230"/>
    </location>
</feature>
<feature type="domain" description="Peptidase C54 catalytic" evidence="14">
    <location>
        <begin position="729"/>
        <end position="782"/>
    </location>
</feature>
<keyword evidence="16" id="KW-1185">Reference proteome</keyword>
<feature type="compositionally biased region" description="Low complexity" evidence="13">
    <location>
        <begin position="606"/>
        <end position="619"/>
    </location>
</feature>
<evidence type="ECO:0000256" key="4">
    <source>
        <dbReference type="ARBA" id="ARBA00022448"/>
    </source>
</evidence>
<evidence type="ECO:0000256" key="2">
    <source>
        <dbReference type="ARBA" id="ARBA00004496"/>
    </source>
</evidence>
<name>A0A0C2T9P7_AMAMK</name>
<dbReference type="OrthoDB" id="2960936at2759"/>
<evidence type="ECO:0000256" key="5">
    <source>
        <dbReference type="ARBA" id="ARBA00022490"/>
    </source>
</evidence>
<accession>A0A0C2T9P7</accession>